<reference evidence="1" key="1">
    <citation type="submission" date="2019-08" db="EMBL/GenBank/DDBJ databases">
        <authorList>
            <person name="Kucharzyk K."/>
            <person name="Murdoch R.W."/>
            <person name="Higgins S."/>
            <person name="Loffler F."/>
        </authorList>
    </citation>
    <scope>NUCLEOTIDE SEQUENCE</scope>
</reference>
<proteinExistence type="predicted"/>
<gene>
    <name evidence="1" type="ORF">SDC9_178789</name>
</gene>
<protein>
    <submittedName>
        <fullName evidence="1">Uncharacterized protein</fullName>
    </submittedName>
</protein>
<sequence length="110" mass="12532">MLLNHTDSIFYSIIGGTKVFQLSLHQDLTAVAGFKAIENLHQSTLSSPVLPYYSEDLPLIKSKINIVVRNQSTIGFGDMFHFNQHVIHLFTEVAKRLMPLCRYLCVIMHN</sequence>
<organism evidence="1">
    <name type="scientific">bioreactor metagenome</name>
    <dbReference type="NCBI Taxonomy" id="1076179"/>
    <lineage>
        <taxon>unclassified sequences</taxon>
        <taxon>metagenomes</taxon>
        <taxon>ecological metagenomes</taxon>
    </lineage>
</organism>
<dbReference type="AlphaFoldDB" id="A0A645GWY0"/>
<comment type="caution">
    <text evidence="1">The sequence shown here is derived from an EMBL/GenBank/DDBJ whole genome shotgun (WGS) entry which is preliminary data.</text>
</comment>
<evidence type="ECO:0000313" key="1">
    <source>
        <dbReference type="EMBL" id="MPN31315.1"/>
    </source>
</evidence>
<accession>A0A645GWY0</accession>
<name>A0A645GWY0_9ZZZZ</name>
<dbReference type="EMBL" id="VSSQ01082802">
    <property type="protein sequence ID" value="MPN31315.1"/>
    <property type="molecule type" value="Genomic_DNA"/>
</dbReference>